<evidence type="ECO:0000256" key="3">
    <source>
        <dbReference type="ARBA" id="ARBA00023163"/>
    </source>
</evidence>
<evidence type="ECO:0000256" key="1">
    <source>
        <dbReference type="ARBA" id="ARBA00004123"/>
    </source>
</evidence>
<protein>
    <submittedName>
        <fullName evidence="6">Fungal-specific transcription factor domain-containing protein</fullName>
    </submittedName>
</protein>
<feature type="domain" description="Xylanolytic transcriptional activator regulatory" evidence="5">
    <location>
        <begin position="21"/>
        <end position="233"/>
    </location>
</feature>
<comment type="subcellular location">
    <subcellularLocation>
        <location evidence="1">Nucleus</location>
    </subcellularLocation>
</comment>
<evidence type="ECO:0000313" key="7">
    <source>
        <dbReference type="Proteomes" id="UP001201262"/>
    </source>
</evidence>
<dbReference type="GO" id="GO:0006351">
    <property type="term" value="P:DNA-templated transcription"/>
    <property type="evidence" value="ECO:0007669"/>
    <property type="project" value="InterPro"/>
</dbReference>
<proteinExistence type="predicted"/>
<organism evidence="6 7">
    <name type="scientific">Talaromyces proteolyticus</name>
    <dbReference type="NCBI Taxonomy" id="1131652"/>
    <lineage>
        <taxon>Eukaryota</taxon>
        <taxon>Fungi</taxon>
        <taxon>Dikarya</taxon>
        <taxon>Ascomycota</taxon>
        <taxon>Pezizomycotina</taxon>
        <taxon>Eurotiomycetes</taxon>
        <taxon>Eurotiomycetidae</taxon>
        <taxon>Eurotiales</taxon>
        <taxon>Trichocomaceae</taxon>
        <taxon>Talaromyces</taxon>
        <taxon>Talaromyces sect. Bacilispori</taxon>
    </lineage>
</organism>
<name>A0AAD4Q128_9EURO</name>
<evidence type="ECO:0000259" key="5">
    <source>
        <dbReference type="Pfam" id="PF04082"/>
    </source>
</evidence>
<dbReference type="GeneID" id="70244385"/>
<dbReference type="GO" id="GO:0005634">
    <property type="term" value="C:nucleus"/>
    <property type="evidence" value="ECO:0007669"/>
    <property type="project" value="UniProtKB-SubCell"/>
</dbReference>
<evidence type="ECO:0000256" key="2">
    <source>
        <dbReference type="ARBA" id="ARBA00023015"/>
    </source>
</evidence>
<dbReference type="EMBL" id="JAJTJA010000006">
    <property type="protein sequence ID" value="KAH8697891.1"/>
    <property type="molecule type" value="Genomic_DNA"/>
</dbReference>
<dbReference type="InterPro" id="IPR007219">
    <property type="entry name" value="XnlR_reg_dom"/>
</dbReference>
<gene>
    <name evidence="6" type="ORF">BGW36DRAFT_359664</name>
</gene>
<evidence type="ECO:0000256" key="4">
    <source>
        <dbReference type="ARBA" id="ARBA00023242"/>
    </source>
</evidence>
<dbReference type="InterPro" id="IPR050613">
    <property type="entry name" value="Sec_Metabolite_Reg"/>
</dbReference>
<keyword evidence="2" id="KW-0805">Transcription regulation</keyword>
<keyword evidence="4" id="KW-0539">Nucleus</keyword>
<dbReference type="Pfam" id="PF04082">
    <property type="entry name" value="Fungal_trans"/>
    <property type="match status" value="1"/>
</dbReference>
<dbReference type="Proteomes" id="UP001201262">
    <property type="component" value="Unassembled WGS sequence"/>
</dbReference>
<dbReference type="AlphaFoldDB" id="A0AAD4Q128"/>
<reference evidence="6" key="1">
    <citation type="submission" date="2021-12" db="EMBL/GenBank/DDBJ databases">
        <title>Convergent genome expansion in fungi linked to evolution of root-endophyte symbiosis.</title>
        <authorList>
            <consortium name="DOE Joint Genome Institute"/>
            <person name="Ke Y.-H."/>
            <person name="Bonito G."/>
            <person name="Liao H.-L."/>
            <person name="Looney B."/>
            <person name="Rojas-Flechas A."/>
            <person name="Nash J."/>
            <person name="Hameed K."/>
            <person name="Schadt C."/>
            <person name="Martin F."/>
            <person name="Crous P.W."/>
            <person name="Miettinen O."/>
            <person name="Magnuson J.K."/>
            <person name="Labbe J."/>
            <person name="Jacobson D."/>
            <person name="Doktycz M.J."/>
            <person name="Veneault-Fourrey C."/>
            <person name="Kuo A."/>
            <person name="Mondo S."/>
            <person name="Calhoun S."/>
            <person name="Riley R."/>
            <person name="Ohm R."/>
            <person name="LaButti K."/>
            <person name="Andreopoulos B."/>
            <person name="Pangilinan J."/>
            <person name="Nolan M."/>
            <person name="Tritt A."/>
            <person name="Clum A."/>
            <person name="Lipzen A."/>
            <person name="Daum C."/>
            <person name="Barry K."/>
            <person name="Grigoriev I.V."/>
            <person name="Vilgalys R."/>
        </authorList>
    </citation>
    <scope>NUCLEOTIDE SEQUENCE</scope>
    <source>
        <strain evidence="6">PMI_201</strain>
    </source>
</reference>
<sequence>MHIPTVRSLMKAAYLRICQGESVPPGQAALLLSVFALGAFFCQNLDNHKIVTSDRDASQLSSFLCKEALDVLDYSHQNASGTIEDVQALILMCYVTYHLDGFSARYRLLLAQASSIARDLRLHRLDANDHLSENAEVRTRELVEREVKRRVFWHIAATDWLQSVISGPQEGTYFIHPQHVNVRLPRDCNDDEICLGENNDLVVEPQPTGMTFFLERVRLSHICREATDILPLETSKLVQIPYEQIILLDKKFQDFFSSLPFFFRIDSESRQKSKLLEIVYTNIGIMRYCITTAAHSRRCRLHQRFLLRQFFNNSYAYSRKACLESARAIIQIHEDPLRKEDSTPRTKAQTGMAVHFIHLALVVMVMDLCINKDIPGEEGRKEEVKATLEILERARDISPILGRSLDSLYEVLRKYNVSLSVTLSADAKEVPELTPDTEIGSLDPLYHVYMQSTQLELHGLGPGTNFDGVSQNSPQFEANLDLITWDNLFSAVDSRPF</sequence>
<dbReference type="GO" id="GO:0003677">
    <property type="term" value="F:DNA binding"/>
    <property type="evidence" value="ECO:0007669"/>
    <property type="project" value="InterPro"/>
</dbReference>
<accession>A0AAD4Q128</accession>
<dbReference type="CDD" id="cd12148">
    <property type="entry name" value="fungal_TF_MHR"/>
    <property type="match status" value="1"/>
</dbReference>
<keyword evidence="7" id="KW-1185">Reference proteome</keyword>
<evidence type="ECO:0000313" key="6">
    <source>
        <dbReference type="EMBL" id="KAH8697891.1"/>
    </source>
</evidence>
<comment type="caution">
    <text evidence="6">The sequence shown here is derived from an EMBL/GenBank/DDBJ whole genome shotgun (WGS) entry which is preliminary data.</text>
</comment>
<dbReference type="PANTHER" id="PTHR31001:SF90">
    <property type="entry name" value="CENTROMERE DNA-BINDING PROTEIN COMPLEX CBF3 SUBUNIT B"/>
    <property type="match status" value="1"/>
</dbReference>
<dbReference type="GO" id="GO:0008270">
    <property type="term" value="F:zinc ion binding"/>
    <property type="evidence" value="ECO:0007669"/>
    <property type="project" value="InterPro"/>
</dbReference>
<dbReference type="PANTHER" id="PTHR31001">
    <property type="entry name" value="UNCHARACTERIZED TRANSCRIPTIONAL REGULATORY PROTEIN"/>
    <property type="match status" value="1"/>
</dbReference>
<dbReference type="RefSeq" id="XP_046072592.1">
    <property type="nucleotide sequence ID" value="XM_046214098.1"/>
</dbReference>
<keyword evidence="3" id="KW-0804">Transcription</keyword>